<gene>
    <name evidence="2" type="primary">Cby</name>
</gene>
<evidence type="ECO:0000313" key="2">
    <source>
        <dbReference type="RefSeq" id="XP_001358155.4"/>
    </source>
</evidence>
<name>A0A6I8UN15_DROPS</name>
<dbReference type="InParanoid" id="A0A6I8UN15"/>
<sequence length="135" mass="15816">MRVCQLVFDSSTHKQFHSAMPLFNKKFESKPIPLRQNRCNIGIPAVAEDLDDFRQISLNLGNKELRFADGIWMHSSRKGDVDDMLRLKKKFRVLEEENNMSNLKMEFMLDLLAEQASELNELKPREKSTFENVKK</sequence>
<dbReference type="FunCoup" id="A0A6I8UN15">
    <property type="interactions" value="138"/>
</dbReference>
<dbReference type="InterPro" id="IPR028118">
    <property type="entry name" value="Chibby_fam"/>
</dbReference>
<dbReference type="CDD" id="cd07429">
    <property type="entry name" value="Cby_like"/>
    <property type="match status" value="1"/>
</dbReference>
<dbReference type="Proteomes" id="UP000001819">
    <property type="component" value="Chromosome 2"/>
</dbReference>
<protein>
    <submittedName>
        <fullName evidence="2">Protein chibby homolog 1</fullName>
    </submittedName>
</protein>
<reference evidence="1" key="1">
    <citation type="submission" date="2024-06" db="UniProtKB">
        <authorList>
            <consortium name="RefSeq"/>
        </authorList>
    </citation>
    <scope>NUCLEOTIDE SEQUENCE [LARGE SCALE GENOMIC DNA]</scope>
    <source>
        <strain evidence="1">MV2-25</strain>
    </source>
</reference>
<dbReference type="RefSeq" id="XP_001358155.4">
    <property type="nucleotide sequence ID" value="XM_001358118.4"/>
</dbReference>
<dbReference type="KEGG" id="dpo:4800974"/>
<dbReference type="AlphaFoldDB" id="A0A6I8UN15"/>
<proteinExistence type="predicted"/>
<accession>A0A6I8UN15</accession>
<organism evidence="1 2">
    <name type="scientific">Drosophila pseudoobscura pseudoobscura</name>
    <name type="common">Fruit fly</name>
    <dbReference type="NCBI Taxonomy" id="46245"/>
    <lineage>
        <taxon>Eukaryota</taxon>
        <taxon>Metazoa</taxon>
        <taxon>Ecdysozoa</taxon>
        <taxon>Arthropoda</taxon>
        <taxon>Hexapoda</taxon>
        <taxon>Insecta</taxon>
        <taxon>Pterygota</taxon>
        <taxon>Neoptera</taxon>
        <taxon>Endopterygota</taxon>
        <taxon>Diptera</taxon>
        <taxon>Brachycera</taxon>
        <taxon>Muscomorpha</taxon>
        <taxon>Ephydroidea</taxon>
        <taxon>Drosophilidae</taxon>
        <taxon>Drosophila</taxon>
        <taxon>Sophophora</taxon>
    </lineage>
</organism>
<dbReference type="Pfam" id="PF14645">
    <property type="entry name" value="Chibby"/>
    <property type="match status" value="1"/>
</dbReference>
<reference evidence="2" key="2">
    <citation type="submission" date="2025-08" db="UniProtKB">
        <authorList>
            <consortium name="RefSeq"/>
        </authorList>
    </citation>
    <scope>IDENTIFICATION</scope>
    <source>
        <strain evidence="2">MV-25-SWS-2005</strain>
        <tissue evidence="2">Whole body</tissue>
    </source>
</reference>
<keyword evidence="1" id="KW-1185">Reference proteome</keyword>
<evidence type="ECO:0000313" key="1">
    <source>
        <dbReference type="Proteomes" id="UP000001819"/>
    </source>
</evidence>